<dbReference type="Gene3D" id="1.10.150.320">
    <property type="entry name" value="Photosystem II 12 kDa extrinsic protein"/>
    <property type="match status" value="1"/>
</dbReference>
<dbReference type="Proteomes" id="UP000681035">
    <property type="component" value="Chromosome"/>
</dbReference>
<dbReference type="SUPFAM" id="SSF47781">
    <property type="entry name" value="RuvA domain 2-like"/>
    <property type="match status" value="1"/>
</dbReference>
<keyword evidence="4" id="KW-1185">Reference proteome</keyword>
<dbReference type="GO" id="GO:0015627">
    <property type="term" value="C:type II protein secretion system complex"/>
    <property type="evidence" value="ECO:0007669"/>
    <property type="project" value="TreeGrafter"/>
</dbReference>
<evidence type="ECO:0000313" key="4">
    <source>
        <dbReference type="Proteomes" id="UP000681035"/>
    </source>
</evidence>
<dbReference type="GO" id="GO:0003677">
    <property type="term" value="F:DNA binding"/>
    <property type="evidence" value="ECO:0007669"/>
    <property type="project" value="InterPro"/>
</dbReference>
<evidence type="ECO:0000256" key="1">
    <source>
        <dbReference type="SAM" id="MobiDB-lite"/>
    </source>
</evidence>
<protein>
    <recommendedName>
        <fullName evidence="2">Helix-hairpin-helix DNA-binding motif class 1 domain-containing protein</fullName>
    </recommendedName>
</protein>
<dbReference type="InterPro" id="IPR004509">
    <property type="entry name" value="Competence_ComEA_HhH"/>
</dbReference>
<dbReference type="PANTHER" id="PTHR21180:SF32">
    <property type="entry name" value="ENDONUCLEASE_EXONUCLEASE_PHOSPHATASE FAMILY DOMAIN-CONTAINING PROTEIN 1"/>
    <property type="match status" value="1"/>
</dbReference>
<evidence type="ECO:0000313" key="3">
    <source>
        <dbReference type="EMBL" id="BCK80605.1"/>
    </source>
</evidence>
<gene>
    <name evidence="3" type="ORF">MM50RIKEN_03680</name>
</gene>
<dbReference type="PANTHER" id="PTHR21180">
    <property type="entry name" value="ENDONUCLEASE/EXONUCLEASE/PHOSPHATASE FAMILY DOMAIN-CONTAINING PROTEIN 1"/>
    <property type="match status" value="1"/>
</dbReference>
<dbReference type="GO" id="GO:0006281">
    <property type="term" value="P:DNA repair"/>
    <property type="evidence" value="ECO:0007669"/>
    <property type="project" value="InterPro"/>
</dbReference>
<dbReference type="Pfam" id="PF12836">
    <property type="entry name" value="HHH_3"/>
    <property type="match status" value="1"/>
</dbReference>
<dbReference type="InterPro" id="IPR003583">
    <property type="entry name" value="Hlx-hairpin-Hlx_DNA-bd_motif"/>
</dbReference>
<proteinExistence type="predicted"/>
<evidence type="ECO:0000259" key="2">
    <source>
        <dbReference type="SMART" id="SM00278"/>
    </source>
</evidence>
<organism evidence="3 4">
    <name type="scientific">Vescimonas coprocola</name>
    <dbReference type="NCBI Taxonomy" id="2714355"/>
    <lineage>
        <taxon>Bacteria</taxon>
        <taxon>Bacillati</taxon>
        <taxon>Bacillota</taxon>
        <taxon>Clostridia</taxon>
        <taxon>Eubacteriales</taxon>
        <taxon>Oscillospiraceae</taxon>
        <taxon>Vescimonas</taxon>
    </lineage>
</organism>
<dbReference type="InterPro" id="IPR051675">
    <property type="entry name" value="Endo/Exo/Phosphatase_dom_1"/>
</dbReference>
<dbReference type="SMART" id="SM00278">
    <property type="entry name" value="HhH1"/>
    <property type="match status" value="2"/>
</dbReference>
<feature type="domain" description="Helix-hairpin-helix DNA-binding motif class 1" evidence="2">
    <location>
        <begin position="99"/>
        <end position="118"/>
    </location>
</feature>
<dbReference type="NCBIfam" id="TIGR00426">
    <property type="entry name" value="competence protein ComEA helix-hairpin-helix repeat region"/>
    <property type="match status" value="1"/>
</dbReference>
<accession>A0A810Q2A2</accession>
<dbReference type="RefSeq" id="WP_213541525.1">
    <property type="nucleotide sequence ID" value="NZ_AP023418.1"/>
</dbReference>
<name>A0A810Q2A2_9FIRM</name>
<reference evidence="3" key="1">
    <citation type="submission" date="2020-09" db="EMBL/GenBank/DDBJ databases">
        <title>New species isolated from human feces.</title>
        <authorList>
            <person name="Kitahara M."/>
            <person name="Shigeno Y."/>
            <person name="Shime M."/>
            <person name="Matsumoto Y."/>
            <person name="Nakamura S."/>
            <person name="Motooka D."/>
            <person name="Fukuoka S."/>
            <person name="Nishikawa H."/>
            <person name="Benno Y."/>
        </authorList>
    </citation>
    <scope>NUCLEOTIDE SEQUENCE</scope>
    <source>
        <strain evidence="3">MM50</strain>
    </source>
</reference>
<dbReference type="KEGG" id="vcop:MM50RIKEN_03680"/>
<sequence length="125" mass="13551">MGKITKTEKYLLLLTAIFLLCLALLYFTDHRSAGGGDYTVTPQYTAQEPEAPDPPAVPGKVNINTADAAQLEALDGIGPTLAQRIVAYREEHGPFADIESIMDVNGIGEGIFETIRQQITVEDDT</sequence>
<dbReference type="GO" id="GO:0015628">
    <property type="term" value="P:protein secretion by the type II secretion system"/>
    <property type="evidence" value="ECO:0007669"/>
    <property type="project" value="TreeGrafter"/>
</dbReference>
<feature type="domain" description="Helix-hairpin-helix DNA-binding motif class 1" evidence="2">
    <location>
        <begin position="69"/>
        <end position="88"/>
    </location>
</feature>
<feature type="region of interest" description="Disordered" evidence="1">
    <location>
        <begin position="38"/>
        <end position="57"/>
    </location>
</feature>
<dbReference type="InterPro" id="IPR010994">
    <property type="entry name" value="RuvA_2-like"/>
</dbReference>
<dbReference type="AlphaFoldDB" id="A0A810Q2A2"/>
<dbReference type="EMBL" id="AP023418">
    <property type="protein sequence ID" value="BCK80605.1"/>
    <property type="molecule type" value="Genomic_DNA"/>
</dbReference>